<protein>
    <recommendedName>
        <fullName evidence="4">Tape measure protein N-terminal domain-containing protein</fullName>
    </recommendedName>
</protein>
<dbReference type="Pfam" id="PF20155">
    <property type="entry name" value="TMP_3"/>
    <property type="match status" value="1"/>
</dbReference>
<feature type="coiled-coil region" evidence="1">
    <location>
        <begin position="534"/>
        <end position="585"/>
    </location>
</feature>
<organism evidence="5 6">
    <name type="scientific">Paenibacillus montaniterrae</name>
    <dbReference type="NCBI Taxonomy" id="429341"/>
    <lineage>
        <taxon>Bacteria</taxon>
        <taxon>Bacillati</taxon>
        <taxon>Bacillota</taxon>
        <taxon>Bacilli</taxon>
        <taxon>Bacillales</taxon>
        <taxon>Paenibacillaceae</taxon>
        <taxon>Paenibacillus</taxon>
    </lineage>
</organism>
<feature type="transmembrane region" description="Helical" evidence="3">
    <location>
        <begin position="1061"/>
        <end position="1082"/>
    </location>
</feature>
<evidence type="ECO:0000256" key="1">
    <source>
        <dbReference type="SAM" id="Coils"/>
    </source>
</evidence>
<evidence type="ECO:0000313" key="5">
    <source>
        <dbReference type="EMBL" id="GIP18385.1"/>
    </source>
</evidence>
<keyword evidence="3" id="KW-0812">Transmembrane</keyword>
<gene>
    <name evidence="5" type="ORF">J40TS1_40270</name>
</gene>
<keyword evidence="1" id="KW-0175">Coiled coil</keyword>
<feature type="transmembrane region" description="Helical" evidence="3">
    <location>
        <begin position="1030"/>
        <end position="1049"/>
    </location>
</feature>
<keyword evidence="3" id="KW-1133">Transmembrane helix</keyword>
<feature type="domain" description="Tape measure protein N-terminal" evidence="4">
    <location>
        <begin position="822"/>
        <end position="1008"/>
    </location>
</feature>
<name>A0A919YS10_9BACL</name>
<dbReference type="InterPro" id="IPR013491">
    <property type="entry name" value="Tape_meas_N"/>
</dbReference>
<comment type="caution">
    <text evidence="5">The sequence shown here is derived from an EMBL/GenBank/DDBJ whole genome shotgun (WGS) entry which is preliminary data.</text>
</comment>
<evidence type="ECO:0000259" key="4">
    <source>
        <dbReference type="Pfam" id="PF20155"/>
    </source>
</evidence>
<dbReference type="RefSeq" id="WP_213518727.1">
    <property type="nucleotide sequence ID" value="NZ_BOSE01000008.1"/>
</dbReference>
<dbReference type="NCBIfam" id="TIGR02675">
    <property type="entry name" value="tape_meas_nterm"/>
    <property type="match status" value="1"/>
</dbReference>
<evidence type="ECO:0000256" key="2">
    <source>
        <dbReference type="SAM" id="MobiDB-lite"/>
    </source>
</evidence>
<feature type="region of interest" description="Disordered" evidence="2">
    <location>
        <begin position="757"/>
        <end position="779"/>
    </location>
</feature>
<feature type="transmembrane region" description="Helical" evidence="3">
    <location>
        <begin position="1088"/>
        <end position="1105"/>
    </location>
</feature>
<feature type="compositionally biased region" description="Low complexity" evidence="2">
    <location>
        <begin position="766"/>
        <end position="779"/>
    </location>
</feature>
<keyword evidence="3" id="KW-0472">Membrane</keyword>
<keyword evidence="6" id="KW-1185">Reference proteome</keyword>
<dbReference type="Proteomes" id="UP000683139">
    <property type="component" value="Unassembled WGS sequence"/>
</dbReference>
<feature type="transmembrane region" description="Helical" evidence="3">
    <location>
        <begin position="1112"/>
        <end position="1131"/>
    </location>
</feature>
<evidence type="ECO:0000256" key="3">
    <source>
        <dbReference type="SAM" id="Phobius"/>
    </source>
</evidence>
<accession>A0A919YS10</accession>
<sequence>MATTSDTLKMFDSISKAMDGINRQLKTFTSSMKQVRTIAEKPIKMKLDVAKFNKTMTQVEKNANSIKPEIGYNSGQVTKTANEMRKLLENTIGTITSKIELKLPSTEKANLLGMLNGLFKSAEQSNRQIKTLITTANQLRTNLLKPIKLALDVAKFKQSLSQAEKSAKAIKLVVGYKVGQVKRTANEIRKLLEKTIGTVTGKVQLKLPNAIKANLLGLFNSLVKAAEQSNRRIKTVLTTVNQLRTTVSKSIKLNLDLVKFKQALSQAEKSVKAIKPKLSYNAAQVKQTAVNMRVLIEKTIGKITAKITLKLPSTERTNANKLFSSLSQSATKGNQQIKTLNQSINSLRTNAIRPIKLTLDLAKFKQSLSRASKSAQATKLKVSYDAAQVKQTAKNMRKLLEDSIGKIKTSICPKVPKAGSKMSTKMPQADIKGSEQIKTLNQMFNTFKTNAMKPIKLTLDVAKFKQALSQAEKSAKAIKPKISFSDSQIKRTANEMRKLLEKTIEAVTAKIELKLPNTAKTNLLGMFNGLAKAAEQTNRQIKTLLTTINQLRTTLSKPIKLLLDLVKFKQALSQAEKSLKSVKAKISYSAEQVKQTAVKMRNLLEKSIGKITAKITLKLPSAERTNASKMFSSMSQAATKASQQIKALNQEFKSLRTSALKPIKLTLDLTKFKQSLSQAVKRAQAVKIKIGYDINQVIRTATRIRNLLTKHIGQIPVKLAPGSKDILKGSKTNQAKQNMNKATDCFKCCECGPNKGPGSGKGSGSGSSSSAGGDDAASDGNSGSIGFAGKMKNTLASGFGKLKDILGKHVFNADQFKSLISSGISATDQYTNLHARLQTINDSMQTTEDLQNKIFAASNRSRANYQQMAGFISDISLASPGAFASNDESIQFAEAAQKAVKLGGKSESDQQAGMNTVGNIMKKGVMSKDDFTAIMTTAPDIAEAISSYTGTSIADLQKLAAEGQLTSMILKNSMLNATDSINEKFSDLPVTFSSIGEVAKNTIFEAIGPALAGISSKLDEAFKSGSLNTFINMVAAGFNLIASIGMWAFDLIINNLDIVKNVLAAIGIAALVAGMAMFFAWLQPLLPLLLIIGIIYLIITILNMFGISTGEVLGFVAGLFMMLFAVIWNIVAAVWNALLSFVEFLVNLFIDPIYTVQKLIYDLTMYFGEAMYDMLVGAENFASGFKSMILGAINGIIGGINGLLNGLKDMFGIDLGQINPFEDEGNPHAMSDAFRKKLDAIEEPTTDKDPFSLDKYKMEEKDPIAAFNKGFEGGSSLGDGIGSLTDLFGGGSAKGDLFGGFPPGGGNDGGTPDNIANVDRVGEVGSINNTVDISSEDLKMMRELAEMNNIQNFVSLTPSINFGDMHVRRDSDIDIIVAKISDRLNQDIATSVDAAYGG</sequence>
<proteinExistence type="predicted"/>
<reference evidence="5" key="1">
    <citation type="submission" date="2021-03" db="EMBL/GenBank/DDBJ databases">
        <title>Antimicrobial resistance genes in bacteria isolated from Japanese honey, and their potential for conferring macrolide and lincosamide resistance in the American foulbrood pathogen Paenibacillus larvae.</title>
        <authorList>
            <person name="Okamoto M."/>
            <person name="Kumagai M."/>
            <person name="Kanamori H."/>
            <person name="Takamatsu D."/>
        </authorList>
    </citation>
    <scope>NUCLEOTIDE SEQUENCE</scope>
    <source>
        <strain evidence="5">J40TS1</strain>
    </source>
</reference>
<dbReference type="EMBL" id="BOSE01000008">
    <property type="protein sequence ID" value="GIP18385.1"/>
    <property type="molecule type" value="Genomic_DNA"/>
</dbReference>
<evidence type="ECO:0000313" key="6">
    <source>
        <dbReference type="Proteomes" id="UP000683139"/>
    </source>
</evidence>